<dbReference type="NCBIfam" id="NF003589">
    <property type="entry name" value="PRK05254.1-2"/>
    <property type="match status" value="1"/>
</dbReference>
<dbReference type="PANTHER" id="PTHR11264">
    <property type="entry name" value="URACIL-DNA GLYCOSYLASE"/>
    <property type="match status" value="1"/>
</dbReference>
<dbReference type="InterPro" id="IPR018085">
    <property type="entry name" value="Ura-DNA_Glyclase_AS"/>
</dbReference>
<dbReference type="OrthoDB" id="9804372at2"/>
<sequence length="225" mass="25252">MIPQLEGLVWQDRLAACLAQPKIKQLADFVAQERAHYTVYPPSRDVFHAYQLTDYDQVKVVILGQDPYHGPNQAQGLAFSVQRGVKVPPSLRNIYQELASDLGIAPAQHGDLTSWAQQGVFLLNTVLTVRAGEANSHRGQGWELVTDETIRQLNQRDQPIVFILWGKPAQTKRALIDERRHAVITAPHPSPLSAYRGFFGSRPFSQTNKILEASGQKPIDWQLPE</sequence>
<dbReference type="SMART" id="SM00986">
    <property type="entry name" value="UDG"/>
    <property type="match status" value="1"/>
</dbReference>
<dbReference type="HAMAP" id="MF_00148">
    <property type="entry name" value="UDG"/>
    <property type="match status" value="1"/>
</dbReference>
<dbReference type="NCBIfam" id="NF003592">
    <property type="entry name" value="PRK05254.1-5"/>
    <property type="match status" value="1"/>
</dbReference>
<evidence type="ECO:0000256" key="5">
    <source>
        <dbReference type="ARBA" id="ARBA00018429"/>
    </source>
</evidence>
<dbReference type="RefSeq" id="WP_067980281.1">
    <property type="nucleotide sequence ID" value="NZ_CP014163.1"/>
</dbReference>
<evidence type="ECO:0000313" key="11">
    <source>
        <dbReference type="EMBL" id="AMB99801.1"/>
    </source>
</evidence>
<feature type="active site" description="Proton acceptor" evidence="9">
    <location>
        <position position="66"/>
    </location>
</feature>
<dbReference type="CDD" id="cd10027">
    <property type="entry name" value="UDG-F1-like"/>
    <property type="match status" value="1"/>
</dbReference>
<comment type="subcellular location">
    <subcellularLocation>
        <location evidence="9">Cytoplasm</location>
    </subcellularLocation>
</comment>
<dbReference type="EC" id="3.2.2.27" evidence="4 9"/>
<keyword evidence="12" id="KW-1185">Reference proteome</keyword>
<evidence type="ECO:0000256" key="10">
    <source>
        <dbReference type="RuleBase" id="RU003780"/>
    </source>
</evidence>
<keyword evidence="7 9" id="KW-0378">Hydrolase</keyword>
<dbReference type="SUPFAM" id="SSF52141">
    <property type="entry name" value="Uracil-DNA glycosylase-like"/>
    <property type="match status" value="1"/>
</dbReference>
<dbReference type="GO" id="GO:0005737">
    <property type="term" value="C:cytoplasm"/>
    <property type="evidence" value="ECO:0007669"/>
    <property type="project" value="UniProtKB-SubCell"/>
</dbReference>
<dbReference type="PROSITE" id="PS00130">
    <property type="entry name" value="U_DNA_GLYCOSYLASE"/>
    <property type="match status" value="1"/>
</dbReference>
<reference evidence="12" key="2">
    <citation type="submission" date="2016-01" db="EMBL/GenBank/DDBJ databases">
        <title>Six Aerococcus type strain genome sequencing and assembly using PacBio and Illumina Hiseq.</title>
        <authorList>
            <person name="Carkaci D."/>
            <person name="Dargis R."/>
            <person name="Nielsen X.C."/>
            <person name="Skovgaard O."/>
            <person name="Fuursted K."/>
            <person name="Christensen J.J."/>
        </authorList>
    </citation>
    <scope>NUCLEOTIDE SEQUENCE [LARGE SCALE GENOMIC DNA]</scope>
    <source>
        <strain evidence="12">CCUG42038B</strain>
    </source>
</reference>
<reference evidence="11 12" key="1">
    <citation type="journal article" date="2016" name="Genome Announc.">
        <title>Complete Genome Sequences of Aerococcus christensenii CCUG 28831T, Aerococcus sanguinicola CCUG 43001T, Aerococcus urinae CCUG 36881T, Aerococcus urinaeequi CCUG 28094T, Aerococcus urinaehominis CCUG 42038 BT, and Aerococcus viridans CCUG 4311T.</title>
        <authorList>
            <person name="Carkaci D."/>
            <person name="Dargis R."/>
            <person name="Nielsen X.C."/>
            <person name="Skovgaard O."/>
            <person name="Fuursted K."/>
            <person name="Christensen J.J."/>
        </authorList>
    </citation>
    <scope>NUCLEOTIDE SEQUENCE [LARGE SCALE GENOMIC DNA]</scope>
    <source>
        <strain evidence="11 12">CCUG42038B</strain>
    </source>
</reference>
<dbReference type="InterPro" id="IPR002043">
    <property type="entry name" value="UDG_fam1"/>
</dbReference>
<proteinExistence type="inferred from homology"/>
<dbReference type="PANTHER" id="PTHR11264:SF0">
    <property type="entry name" value="URACIL-DNA GLYCOSYLASE"/>
    <property type="match status" value="1"/>
</dbReference>
<keyword evidence="9" id="KW-0963">Cytoplasm</keyword>
<dbReference type="EMBL" id="CP014163">
    <property type="protein sequence ID" value="AMB99801.1"/>
    <property type="molecule type" value="Genomic_DNA"/>
</dbReference>
<dbReference type="KEGG" id="auh:AWM75_07415"/>
<dbReference type="InterPro" id="IPR036895">
    <property type="entry name" value="Uracil-DNA_glycosylase-like_sf"/>
</dbReference>
<name>A0A109RH51_9LACT</name>
<evidence type="ECO:0000256" key="9">
    <source>
        <dbReference type="HAMAP-Rule" id="MF_00148"/>
    </source>
</evidence>
<dbReference type="FunFam" id="3.40.470.10:FF:000001">
    <property type="entry name" value="Uracil-DNA glycosylase"/>
    <property type="match status" value="1"/>
</dbReference>
<dbReference type="InterPro" id="IPR005122">
    <property type="entry name" value="Uracil-DNA_glycosylase-like"/>
</dbReference>
<evidence type="ECO:0000256" key="4">
    <source>
        <dbReference type="ARBA" id="ARBA00012030"/>
    </source>
</evidence>
<dbReference type="GO" id="GO:0004844">
    <property type="term" value="F:uracil DNA N-glycosylase activity"/>
    <property type="evidence" value="ECO:0007669"/>
    <property type="project" value="UniProtKB-UniRule"/>
</dbReference>
<dbReference type="NCBIfam" id="NF003591">
    <property type="entry name" value="PRK05254.1-4"/>
    <property type="match status" value="1"/>
</dbReference>
<comment type="function">
    <text evidence="2 9 10">Excises uracil residues from the DNA which can arise as a result of misincorporation of dUMP residues by DNA polymerase or due to deamination of cytosine.</text>
</comment>
<organism evidence="11 12">
    <name type="scientific">Aerococcus urinaehominis</name>
    <dbReference type="NCBI Taxonomy" id="128944"/>
    <lineage>
        <taxon>Bacteria</taxon>
        <taxon>Bacillati</taxon>
        <taxon>Bacillota</taxon>
        <taxon>Bacilli</taxon>
        <taxon>Lactobacillales</taxon>
        <taxon>Aerococcaceae</taxon>
        <taxon>Aerococcus</taxon>
    </lineage>
</organism>
<dbReference type="NCBIfam" id="TIGR00628">
    <property type="entry name" value="ung"/>
    <property type="match status" value="1"/>
</dbReference>
<comment type="catalytic activity">
    <reaction evidence="1 9 10">
        <text>Hydrolyzes single-stranded DNA or mismatched double-stranded DNA and polynucleotides, releasing free uracil.</text>
        <dbReference type="EC" id="3.2.2.27"/>
    </reaction>
</comment>
<evidence type="ECO:0000256" key="3">
    <source>
        <dbReference type="ARBA" id="ARBA00008184"/>
    </source>
</evidence>
<dbReference type="Proteomes" id="UP000062260">
    <property type="component" value="Chromosome"/>
</dbReference>
<protein>
    <recommendedName>
        <fullName evidence="5 9">Uracil-DNA glycosylase</fullName>
        <shortName evidence="9">UDG</shortName>
        <ecNumber evidence="4 9">3.2.2.27</ecNumber>
    </recommendedName>
</protein>
<evidence type="ECO:0000256" key="8">
    <source>
        <dbReference type="ARBA" id="ARBA00023204"/>
    </source>
</evidence>
<dbReference type="NCBIfam" id="NF003588">
    <property type="entry name" value="PRK05254.1-1"/>
    <property type="match status" value="1"/>
</dbReference>
<dbReference type="SMART" id="SM00987">
    <property type="entry name" value="UreE_C"/>
    <property type="match status" value="1"/>
</dbReference>
<dbReference type="GO" id="GO:0097510">
    <property type="term" value="P:base-excision repair, AP site formation via deaminated base removal"/>
    <property type="evidence" value="ECO:0007669"/>
    <property type="project" value="TreeGrafter"/>
</dbReference>
<dbReference type="STRING" id="128944.AWM75_07415"/>
<dbReference type="AlphaFoldDB" id="A0A109RH51"/>
<accession>A0A109RH51</accession>
<evidence type="ECO:0000256" key="1">
    <source>
        <dbReference type="ARBA" id="ARBA00001400"/>
    </source>
</evidence>
<comment type="similarity">
    <text evidence="3 9 10">Belongs to the uracil-DNA glycosylase (UDG) superfamily. UNG family.</text>
</comment>
<keyword evidence="8 9" id="KW-0234">DNA repair</keyword>
<evidence type="ECO:0000313" key="12">
    <source>
        <dbReference type="Proteomes" id="UP000062260"/>
    </source>
</evidence>
<gene>
    <name evidence="9" type="primary">ung</name>
    <name evidence="11" type="ORF">AWM75_07415</name>
</gene>
<keyword evidence="6 9" id="KW-0227">DNA damage</keyword>
<evidence type="ECO:0000256" key="2">
    <source>
        <dbReference type="ARBA" id="ARBA00002631"/>
    </source>
</evidence>
<dbReference type="Pfam" id="PF03167">
    <property type="entry name" value="UDG"/>
    <property type="match status" value="1"/>
</dbReference>
<evidence type="ECO:0000256" key="7">
    <source>
        <dbReference type="ARBA" id="ARBA00022801"/>
    </source>
</evidence>
<evidence type="ECO:0000256" key="6">
    <source>
        <dbReference type="ARBA" id="ARBA00022763"/>
    </source>
</evidence>
<dbReference type="Gene3D" id="3.40.470.10">
    <property type="entry name" value="Uracil-DNA glycosylase-like domain"/>
    <property type="match status" value="1"/>
</dbReference>